<protein>
    <submittedName>
        <fullName evidence="1">Uncharacterized protein</fullName>
    </submittedName>
</protein>
<reference evidence="1 2" key="1">
    <citation type="journal article" date="2022" name="New Phytol.">
        <title>Ecological generalism drives hyperdiversity of secondary metabolite gene clusters in xylarialean endophytes.</title>
        <authorList>
            <person name="Franco M.E.E."/>
            <person name="Wisecaver J.H."/>
            <person name="Arnold A.E."/>
            <person name="Ju Y.M."/>
            <person name="Slot J.C."/>
            <person name="Ahrendt S."/>
            <person name="Moore L.P."/>
            <person name="Eastman K.E."/>
            <person name="Scott K."/>
            <person name="Konkel Z."/>
            <person name="Mondo S.J."/>
            <person name="Kuo A."/>
            <person name="Hayes R.D."/>
            <person name="Haridas S."/>
            <person name="Andreopoulos B."/>
            <person name="Riley R."/>
            <person name="LaButti K."/>
            <person name="Pangilinan J."/>
            <person name="Lipzen A."/>
            <person name="Amirebrahimi M."/>
            <person name="Yan J."/>
            <person name="Adam C."/>
            <person name="Keymanesh K."/>
            <person name="Ng V."/>
            <person name="Louie K."/>
            <person name="Northen T."/>
            <person name="Drula E."/>
            <person name="Henrissat B."/>
            <person name="Hsieh H.M."/>
            <person name="Youens-Clark K."/>
            <person name="Lutzoni F."/>
            <person name="Miadlikowska J."/>
            <person name="Eastwood D.C."/>
            <person name="Hamelin R.C."/>
            <person name="Grigoriev I.V."/>
            <person name="U'Ren J.M."/>
        </authorList>
    </citation>
    <scope>NUCLEOTIDE SEQUENCE [LARGE SCALE GENOMIC DNA]</scope>
    <source>
        <strain evidence="1 2">ER1909</strain>
    </source>
</reference>
<comment type="caution">
    <text evidence="1">The sequence shown here is derived from an EMBL/GenBank/DDBJ whole genome shotgun (WGS) entry which is preliminary data.</text>
</comment>
<evidence type="ECO:0000313" key="2">
    <source>
        <dbReference type="Proteomes" id="UP001497680"/>
    </source>
</evidence>
<sequence length="158" mass="18248">MTISMQTKTIRHHIFFAAAVSVGWLLWNLWDNVFDMVSPAKSLPGIPLVKFDGDNSRERYYLRKKRAGAGGSRCRFDKPGQRFFLITEGCSRRYHGETRNTMTYHLYGMISPVPTYSNFEPRQRREIDSALVMSSNSTAKSEHSGSYSRTYDWLMVMS</sequence>
<proteinExistence type="predicted"/>
<keyword evidence="2" id="KW-1185">Reference proteome</keyword>
<dbReference type="EMBL" id="MU394418">
    <property type="protein sequence ID" value="KAI6080872.1"/>
    <property type="molecule type" value="Genomic_DNA"/>
</dbReference>
<organism evidence="1 2">
    <name type="scientific">Hypoxylon rubiginosum</name>
    <dbReference type="NCBI Taxonomy" id="110542"/>
    <lineage>
        <taxon>Eukaryota</taxon>
        <taxon>Fungi</taxon>
        <taxon>Dikarya</taxon>
        <taxon>Ascomycota</taxon>
        <taxon>Pezizomycotina</taxon>
        <taxon>Sordariomycetes</taxon>
        <taxon>Xylariomycetidae</taxon>
        <taxon>Xylariales</taxon>
        <taxon>Hypoxylaceae</taxon>
        <taxon>Hypoxylon</taxon>
    </lineage>
</organism>
<dbReference type="Proteomes" id="UP001497680">
    <property type="component" value="Unassembled WGS sequence"/>
</dbReference>
<accession>A0ACC0CKH8</accession>
<gene>
    <name evidence="1" type="ORF">F4821DRAFT_42482</name>
</gene>
<name>A0ACC0CKH8_9PEZI</name>
<evidence type="ECO:0000313" key="1">
    <source>
        <dbReference type="EMBL" id="KAI6080872.1"/>
    </source>
</evidence>